<dbReference type="GO" id="GO:0016286">
    <property type="term" value="F:small conductance calcium-activated potassium channel activity"/>
    <property type="evidence" value="ECO:0007669"/>
    <property type="project" value="InterPro"/>
</dbReference>
<keyword evidence="1" id="KW-0175">Coiled coil</keyword>
<name>A0A7S1PI19_9EUKA</name>
<evidence type="ECO:0000256" key="1">
    <source>
        <dbReference type="SAM" id="Coils"/>
    </source>
</evidence>
<feature type="transmembrane region" description="Helical" evidence="2">
    <location>
        <begin position="171"/>
        <end position="190"/>
    </location>
</feature>
<dbReference type="AlphaFoldDB" id="A0A7S1PI19"/>
<keyword evidence="2" id="KW-0812">Transmembrane</keyword>
<feature type="transmembrane region" description="Helical" evidence="2">
    <location>
        <begin position="57"/>
        <end position="85"/>
    </location>
</feature>
<feature type="transmembrane region" description="Helical" evidence="2">
    <location>
        <begin position="113"/>
        <end position="133"/>
    </location>
</feature>
<dbReference type="SUPFAM" id="SSF81324">
    <property type="entry name" value="Voltage-gated potassium channels"/>
    <property type="match status" value="1"/>
</dbReference>
<proteinExistence type="predicted"/>
<dbReference type="EMBL" id="HBGD01007080">
    <property type="protein sequence ID" value="CAD9082683.1"/>
    <property type="molecule type" value="Transcribed_RNA"/>
</dbReference>
<sequence length="480" mass="56153">MPATRVGSLETHYTILASLASLGILLMILTNISSFDFVQTGEYFPLEPMQTPWFQNWVFYVYYSLKVANWGNTLLCVALLVWYYIRLTRRECRQWHYSNNIATFIYSGLWKEFLVEFMCLLYTPIFPLPYAWFNGQVFGASANSECPLHPLEPLPSYIYSRLQCYSSVKNYYILAGISDKIGLVMFLRLYMWARVLRDHSAVYKNRAYIIQVFERRKRYLPLIGWRFTLRVAFAKRTFIFLVAMALSCLLFCSFAIWLADRGFNDNLSAIGTSDINLLWFTAVSMMSIGYGDYVPQKYVGKFWAIMSCFLGQLLVSMLTAFMVHVISPSQTFKVTGRYLELDRLQQKRFVEAVRLLQVSWLFKRGKCGFKYMMERKRVAVRRMQQYSKRLFHVQAEVEGTMHDVALKLLEEENTLLEKQVEQLSGQIRALLRLVEPNMTPSQMIWRHMLRNNSSWIGANRKSSLEDDINLGVGMGEESWR</sequence>
<accession>A0A7S1PI19</accession>
<feature type="transmembrane region" description="Helical" evidence="2">
    <location>
        <begin position="277"/>
        <end position="295"/>
    </location>
</feature>
<dbReference type="InterPro" id="IPR013099">
    <property type="entry name" value="K_chnl_dom"/>
</dbReference>
<dbReference type="GO" id="GO:0016020">
    <property type="term" value="C:membrane"/>
    <property type="evidence" value="ECO:0007669"/>
    <property type="project" value="InterPro"/>
</dbReference>
<keyword evidence="2" id="KW-0472">Membrane</keyword>
<feature type="domain" description="Potassium channel" evidence="3">
    <location>
        <begin position="248"/>
        <end position="326"/>
    </location>
</feature>
<dbReference type="Gene3D" id="1.10.287.70">
    <property type="match status" value="1"/>
</dbReference>
<organism evidence="4">
    <name type="scientific">Percolomonas cosmopolitus</name>
    <dbReference type="NCBI Taxonomy" id="63605"/>
    <lineage>
        <taxon>Eukaryota</taxon>
        <taxon>Discoba</taxon>
        <taxon>Heterolobosea</taxon>
        <taxon>Tetramitia</taxon>
        <taxon>Eutetramitia</taxon>
        <taxon>Percolomonadidae</taxon>
        <taxon>Percolomonas</taxon>
    </lineage>
</organism>
<feature type="transmembrane region" description="Helical" evidence="2">
    <location>
        <begin position="302"/>
        <end position="326"/>
    </location>
</feature>
<feature type="transmembrane region" description="Helical" evidence="2">
    <location>
        <begin position="12"/>
        <end position="37"/>
    </location>
</feature>
<protein>
    <recommendedName>
        <fullName evidence="3">Potassium channel domain-containing protein</fullName>
    </recommendedName>
</protein>
<keyword evidence="2" id="KW-1133">Transmembrane helix</keyword>
<evidence type="ECO:0000256" key="2">
    <source>
        <dbReference type="SAM" id="Phobius"/>
    </source>
</evidence>
<dbReference type="PANTHER" id="PTHR10153">
    <property type="entry name" value="SMALL CONDUCTANCE CALCIUM-ACTIVATED POTASSIUM CHANNEL"/>
    <property type="match status" value="1"/>
</dbReference>
<dbReference type="Pfam" id="PF07885">
    <property type="entry name" value="Ion_trans_2"/>
    <property type="match status" value="1"/>
</dbReference>
<gene>
    <name evidence="4" type="ORF">PCOS0759_LOCUS5923</name>
</gene>
<reference evidence="4" key="1">
    <citation type="submission" date="2021-01" db="EMBL/GenBank/DDBJ databases">
        <authorList>
            <person name="Corre E."/>
            <person name="Pelletier E."/>
            <person name="Niang G."/>
            <person name="Scheremetjew M."/>
            <person name="Finn R."/>
            <person name="Kale V."/>
            <person name="Holt S."/>
            <person name="Cochrane G."/>
            <person name="Meng A."/>
            <person name="Brown T."/>
            <person name="Cohen L."/>
        </authorList>
    </citation>
    <scope>NUCLEOTIDE SEQUENCE</scope>
    <source>
        <strain evidence="4">WS</strain>
    </source>
</reference>
<dbReference type="InterPro" id="IPR015449">
    <property type="entry name" value="K_chnl_Ca-activ_SK"/>
</dbReference>
<evidence type="ECO:0000259" key="3">
    <source>
        <dbReference type="Pfam" id="PF07885"/>
    </source>
</evidence>
<feature type="coiled-coil region" evidence="1">
    <location>
        <begin position="406"/>
        <end position="433"/>
    </location>
</feature>
<feature type="transmembrane region" description="Helical" evidence="2">
    <location>
        <begin position="238"/>
        <end position="257"/>
    </location>
</feature>
<evidence type="ECO:0000313" key="4">
    <source>
        <dbReference type="EMBL" id="CAD9082683.1"/>
    </source>
</evidence>